<feature type="domain" description="Protein kinase" evidence="15">
    <location>
        <begin position="266"/>
        <end position="509"/>
    </location>
</feature>
<dbReference type="GO" id="GO:0016020">
    <property type="term" value="C:membrane"/>
    <property type="evidence" value="ECO:0007669"/>
    <property type="project" value="UniProtKB-SubCell"/>
</dbReference>
<keyword evidence="11 13" id="KW-0472">Membrane</keyword>
<comment type="similarity">
    <text evidence="3">In the N-terminal section; belongs to the leguminous lectin family.</text>
</comment>
<dbReference type="Proteomes" id="UP000327157">
    <property type="component" value="Chromosome 12"/>
</dbReference>
<dbReference type="Pfam" id="PF00069">
    <property type="entry name" value="Pkinase"/>
    <property type="match status" value="1"/>
</dbReference>
<feature type="signal peptide" evidence="14">
    <location>
        <begin position="1"/>
        <end position="17"/>
    </location>
</feature>
<dbReference type="InterPro" id="IPR008271">
    <property type="entry name" value="Ser/Thr_kinase_AS"/>
</dbReference>
<dbReference type="AlphaFoldDB" id="A0A5N5HXA9"/>
<dbReference type="InterPro" id="IPR000719">
    <property type="entry name" value="Prot_kinase_dom"/>
</dbReference>
<reference evidence="17" key="2">
    <citation type="submission" date="2019-10" db="EMBL/GenBank/DDBJ databases">
        <title>A de novo genome assembly of a pear dwarfing rootstock.</title>
        <authorList>
            <person name="Wang F."/>
            <person name="Wang J."/>
            <person name="Li S."/>
            <person name="Zhang Y."/>
            <person name="Fang M."/>
            <person name="Ma L."/>
            <person name="Zhao Y."/>
            <person name="Jiang S."/>
        </authorList>
    </citation>
    <scope>NUCLEOTIDE SEQUENCE [LARGE SCALE GENOMIC DNA]</scope>
</reference>
<keyword evidence="10 13" id="KW-1133">Transmembrane helix</keyword>
<comment type="caution">
    <text evidence="16">The sequence shown here is derived from an EMBL/GenBank/DDBJ whole genome shotgun (WGS) entry which is preliminary data.</text>
</comment>
<evidence type="ECO:0000256" key="8">
    <source>
        <dbReference type="ARBA" id="ARBA00022741"/>
    </source>
</evidence>
<organism evidence="16 17">
    <name type="scientific">Pyrus ussuriensis x Pyrus communis</name>
    <dbReference type="NCBI Taxonomy" id="2448454"/>
    <lineage>
        <taxon>Eukaryota</taxon>
        <taxon>Viridiplantae</taxon>
        <taxon>Streptophyta</taxon>
        <taxon>Embryophyta</taxon>
        <taxon>Tracheophyta</taxon>
        <taxon>Spermatophyta</taxon>
        <taxon>Magnoliopsida</taxon>
        <taxon>eudicotyledons</taxon>
        <taxon>Gunneridae</taxon>
        <taxon>Pentapetalae</taxon>
        <taxon>rosids</taxon>
        <taxon>fabids</taxon>
        <taxon>Rosales</taxon>
        <taxon>Rosaceae</taxon>
        <taxon>Amygdaloideae</taxon>
        <taxon>Maleae</taxon>
        <taxon>Pyrus</taxon>
    </lineage>
</organism>
<dbReference type="InterPro" id="IPR011009">
    <property type="entry name" value="Kinase-like_dom_sf"/>
</dbReference>
<keyword evidence="5 13" id="KW-0812">Transmembrane</keyword>
<accession>A0A5N5HXA9</accession>
<evidence type="ECO:0000256" key="11">
    <source>
        <dbReference type="ARBA" id="ARBA00023136"/>
    </source>
</evidence>
<dbReference type="SUPFAM" id="SSF49899">
    <property type="entry name" value="Concanavalin A-like lectins/glucanases"/>
    <property type="match status" value="2"/>
</dbReference>
<dbReference type="InterPro" id="IPR013320">
    <property type="entry name" value="ConA-like_dom_sf"/>
</dbReference>
<keyword evidence="12 16" id="KW-0675">Receptor</keyword>
<evidence type="ECO:0000256" key="4">
    <source>
        <dbReference type="ARBA" id="ARBA00010217"/>
    </source>
</evidence>
<name>A0A5N5HXA9_9ROSA</name>
<evidence type="ECO:0000256" key="3">
    <source>
        <dbReference type="ARBA" id="ARBA00008536"/>
    </source>
</evidence>
<evidence type="ECO:0000256" key="12">
    <source>
        <dbReference type="ARBA" id="ARBA00023170"/>
    </source>
</evidence>
<evidence type="ECO:0000256" key="6">
    <source>
        <dbReference type="ARBA" id="ARBA00022729"/>
    </source>
</evidence>
<evidence type="ECO:0000256" key="5">
    <source>
        <dbReference type="ARBA" id="ARBA00022692"/>
    </source>
</evidence>
<evidence type="ECO:0000259" key="15">
    <source>
        <dbReference type="PROSITE" id="PS50011"/>
    </source>
</evidence>
<dbReference type="InterPro" id="IPR001220">
    <property type="entry name" value="Legume_lectin_dom"/>
</dbReference>
<keyword evidence="9" id="KW-0067">ATP-binding</keyword>
<dbReference type="PROSITE" id="PS00108">
    <property type="entry name" value="PROTEIN_KINASE_ST"/>
    <property type="match status" value="1"/>
</dbReference>
<evidence type="ECO:0000256" key="9">
    <source>
        <dbReference type="ARBA" id="ARBA00022840"/>
    </source>
</evidence>
<dbReference type="SUPFAM" id="SSF56112">
    <property type="entry name" value="Protein kinase-like (PK-like)"/>
    <property type="match status" value="1"/>
</dbReference>
<dbReference type="Pfam" id="PF00139">
    <property type="entry name" value="Lectin_legB"/>
    <property type="match status" value="1"/>
</dbReference>
<reference evidence="16 17" key="3">
    <citation type="submission" date="2019-11" db="EMBL/GenBank/DDBJ databases">
        <title>A de novo genome assembly of a pear dwarfing rootstock.</title>
        <authorList>
            <person name="Wang F."/>
            <person name="Wang J."/>
            <person name="Li S."/>
            <person name="Zhang Y."/>
            <person name="Fang M."/>
            <person name="Ma L."/>
            <person name="Zhao Y."/>
            <person name="Jiang S."/>
        </authorList>
    </citation>
    <scope>NUCLEOTIDE SEQUENCE [LARGE SCALE GENOMIC DNA]</scope>
    <source>
        <strain evidence="16">S2</strain>
        <tissue evidence="16">Leaf</tissue>
    </source>
</reference>
<gene>
    <name evidence="16" type="ORF">D8674_008331</name>
</gene>
<dbReference type="Gene3D" id="3.30.200.20">
    <property type="entry name" value="Phosphorylase Kinase, domain 1"/>
    <property type="match status" value="1"/>
</dbReference>
<feature type="chain" id="PRO_5024333441" evidence="14">
    <location>
        <begin position="18"/>
        <end position="543"/>
    </location>
</feature>
<keyword evidence="16" id="KW-0418">Kinase</keyword>
<evidence type="ECO:0000256" key="1">
    <source>
        <dbReference type="ARBA" id="ARBA00004479"/>
    </source>
</evidence>
<reference evidence="16 17" key="1">
    <citation type="submission" date="2019-09" db="EMBL/GenBank/DDBJ databases">
        <authorList>
            <person name="Ou C."/>
        </authorList>
    </citation>
    <scope>NUCLEOTIDE SEQUENCE [LARGE SCALE GENOMIC DNA]</scope>
    <source>
        <strain evidence="16">S2</strain>
        <tissue evidence="16">Leaf</tissue>
    </source>
</reference>
<keyword evidence="8" id="KW-0547">Nucleotide-binding</keyword>
<dbReference type="PROSITE" id="PS50011">
    <property type="entry name" value="PROTEIN_KINASE_DOM"/>
    <property type="match status" value="1"/>
</dbReference>
<dbReference type="GO" id="GO:0030246">
    <property type="term" value="F:carbohydrate binding"/>
    <property type="evidence" value="ECO:0007669"/>
    <property type="project" value="UniProtKB-KW"/>
</dbReference>
<evidence type="ECO:0000313" key="16">
    <source>
        <dbReference type="EMBL" id="KAB2630812.1"/>
    </source>
</evidence>
<dbReference type="InterPro" id="IPR050528">
    <property type="entry name" value="L-type_Lectin-RKs"/>
</dbReference>
<keyword evidence="16" id="KW-0808">Transferase</keyword>
<dbReference type="GO" id="GO:0005524">
    <property type="term" value="F:ATP binding"/>
    <property type="evidence" value="ECO:0007669"/>
    <property type="project" value="UniProtKB-KW"/>
</dbReference>
<keyword evidence="7 16" id="KW-0430">Lectin</keyword>
<sequence>MTAFSALLFFFFSPISALDFPFNSISNITNGTDLILINDAQLDAVAIFLTNYTNMYTFGSVFHPTKIPMNPLLTPDPHPPPRARPTDARGNQFFGLFANAAIPFIGPLLAVEFNTDKNIEFNDPNANHIGIQLNNIKSVVMAPTGYYSSTGGFIEFDKTNFESNIIVALANMLRPSLPTLTYKDPKIVSYVSAEMFVRVLAWSFTDVSVAREIASMNLPVFQLGSSYSSLSNVVLAGIAIGCIGFVLILASRFYLYQRKNTTEVEEIDKIEDWELEFGKVYKGTLSNAAAIAIKCVNHNSTQGVREFMAKIASMGQLLHKNLVQMRGWCRNGNELMLVYNYMPNGSLDGWIFDKPKTVMGWEKRQRVVADVNHMVVHRDIKSSNILLDVEIRGRLGDFLYRHGELPNVTHVVGTLGYLAPEFATGAMPAAASDVYSFGMVLLEVACGRKPIMMKAADSRIQGQYEAKEMETTLKLGLACCHPDPMRRPNMNEVVSVLVGEATASITPAVIYWRGDGSSDDQSMEVKSVSEVAPLVQGACCLQI</sequence>
<comment type="similarity">
    <text evidence="2">Belongs to the leguminous lectin family.</text>
</comment>
<dbReference type="PANTHER" id="PTHR27007">
    <property type="match status" value="1"/>
</dbReference>
<comment type="similarity">
    <text evidence="4">In the C-terminal section; belongs to the protein kinase superfamily. Ser/Thr protein kinase family.</text>
</comment>
<feature type="transmembrane region" description="Helical" evidence="13">
    <location>
        <begin position="233"/>
        <end position="255"/>
    </location>
</feature>
<proteinExistence type="inferred from homology"/>
<evidence type="ECO:0000256" key="7">
    <source>
        <dbReference type="ARBA" id="ARBA00022734"/>
    </source>
</evidence>
<evidence type="ECO:0000256" key="13">
    <source>
        <dbReference type="SAM" id="Phobius"/>
    </source>
</evidence>
<evidence type="ECO:0000256" key="14">
    <source>
        <dbReference type="SAM" id="SignalP"/>
    </source>
</evidence>
<dbReference type="SMART" id="SM00220">
    <property type="entry name" value="S_TKc"/>
    <property type="match status" value="1"/>
</dbReference>
<dbReference type="Gene3D" id="1.10.510.10">
    <property type="entry name" value="Transferase(Phosphotransferase) domain 1"/>
    <property type="match status" value="1"/>
</dbReference>
<keyword evidence="17" id="KW-1185">Reference proteome</keyword>
<dbReference type="Gene3D" id="2.60.120.200">
    <property type="match status" value="1"/>
</dbReference>
<keyword evidence="6 14" id="KW-0732">Signal</keyword>
<dbReference type="OrthoDB" id="547665at2759"/>
<comment type="subcellular location">
    <subcellularLocation>
        <location evidence="1">Membrane</location>
        <topology evidence="1">Single-pass type I membrane protein</topology>
    </subcellularLocation>
</comment>
<evidence type="ECO:0000256" key="2">
    <source>
        <dbReference type="ARBA" id="ARBA00007606"/>
    </source>
</evidence>
<dbReference type="EMBL" id="SMOL01000143">
    <property type="protein sequence ID" value="KAB2630812.1"/>
    <property type="molecule type" value="Genomic_DNA"/>
</dbReference>
<dbReference type="GO" id="GO:0004672">
    <property type="term" value="F:protein kinase activity"/>
    <property type="evidence" value="ECO:0007669"/>
    <property type="project" value="InterPro"/>
</dbReference>
<evidence type="ECO:0000313" key="17">
    <source>
        <dbReference type="Proteomes" id="UP000327157"/>
    </source>
</evidence>
<protein>
    <submittedName>
        <fullName evidence="16">L-type lectin-domain containing receptor kinase S.1</fullName>
    </submittedName>
</protein>
<evidence type="ECO:0000256" key="10">
    <source>
        <dbReference type="ARBA" id="ARBA00022989"/>
    </source>
</evidence>